<dbReference type="STRING" id="1423740.FC36_GL001595"/>
<keyword evidence="5" id="KW-0238">DNA-binding</keyword>
<proteinExistence type="inferred from homology"/>
<dbReference type="InterPro" id="IPR036388">
    <property type="entry name" value="WH-like_DNA-bd_sf"/>
</dbReference>
<dbReference type="SMART" id="SM00382">
    <property type="entry name" value="AAA"/>
    <property type="match status" value="1"/>
</dbReference>
<name>A0A0R1TF59_9LACO</name>
<evidence type="ECO:0000313" key="10">
    <source>
        <dbReference type="EMBL" id="KRL77192.1"/>
    </source>
</evidence>
<evidence type="ECO:0000256" key="8">
    <source>
        <dbReference type="SAM" id="MobiDB-lite"/>
    </source>
</evidence>
<feature type="domain" description="FtsK" evidence="9">
    <location>
        <begin position="406"/>
        <end position="598"/>
    </location>
</feature>
<evidence type="ECO:0000256" key="3">
    <source>
        <dbReference type="ARBA" id="ARBA00022741"/>
    </source>
</evidence>
<dbReference type="SUPFAM" id="SSF46785">
    <property type="entry name" value="Winged helix' DNA-binding domain"/>
    <property type="match status" value="1"/>
</dbReference>
<dbReference type="OrthoDB" id="9807790at2"/>
<comment type="subunit">
    <text evidence="6">Homohexamer. Forms a ring that surrounds DNA.</text>
</comment>
<dbReference type="InterPro" id="IPR003593">
    <property type="entry name" value="AAA+_ATPase"/>
</dbReference>
<dbReference type="PANTHER" id="PTHR22683">
    <property type="entry name" value="SPORULATION PROTEIN RELATED"/>
    <property type="match status" value="1"/>
</dbReference>
<evidence type="ECO:0000256" key="4">
    <source>
        <dbReference type="ARBA" id="ARBA00022840"/>
    </source>
</evidence>
<dbReference type="Pfam" id="PF01580">
    <property type="entry name" value="FtsK_SpoIIIE"/>
    <property type="match status" value="1"/>
</dbReference>
<dbReference type="InterPro" id="IPR036390">
    <property type="entry name" value="WH_DNA-bd_sf"/>
</dbReference>
<dbReference type="InterPro" id="IPR027417">
    <property type="entry name" value="P-loop_NTPase"/>
</dbReference>
<dbReference type="SUPFAM" id="SSF52540">
    <property type="entry name" value="P-loop containing nucleoside triphosphate hydrolases"/>
    <property type="match status" value="1"/>
</dbReference>
<dbReference type="Gene3D" id="1.10.10.10">
    <property type="entry name" value="Winged helix-like DNA-binding domain superfamily/Winged helix DNA-binding domain"/>
    <property type="match status" value="1"/>
</dbReference>
<evidence type="ECO:0000256" key="1">
    <source>
        <dbReference type="ARBA" id="ARBA00006474"/>
    </source>
</evidence>
<dbReference type="RefSeq" id="WP_056986887.1">
    <property type="nucleotide sequence ID" value="NZ_AZFH01000181.1"/>
</dbReference>
<comment type="similarity">
    <text evidence="1">Belongs to the FtsK/SpoIIIE/SftA family.</text>
</comment>
<dbReference type="PROSITE" id="PS50901">
    <property type="entry name" value="FTSK"/>
    <property type="match status" value="1"/>
</dbReference>
<dbReference type="PATRIC" id="fig|1423740.3.peg.1723"/>
<dbReference type="InterPro" id="IPR018541">
    <property type="entry name" value="Ftsk_gamma"/>
</dbReference>
<comment type="caution">
    <text evidence="10">The sequence shown here is derived from an EMBL/GenBank/DDBJ whole genome shotgun (WGS) entry which is preliminary data.</text>
</comment>
<dbReference type="Gene3D" id="3.40.50.300">
    <property type="entry name" value="P-loop containing nucleotide triphosphate hydrolases"/>
    <property type="match status" value="1"/>
</dbReference>
<dbReference type="Proteomes" id="UP000051048">
    <property type="component" value="Unassembled WGS sequence"/>
</dbReference>
<dbReference type="Pfam" id="PF09397">
    <property type="entry name" value="FtsK_gamma"/>
    <property type="match status" value="1"/>
</dbReference>
<evidence type="ECO:0000256" key="2">
    <source>
        <dbReference type="ARBA" id="ARBA00020887"/>
    </source>
</evidence>
<evidence type="ECO:0000313" key="11">
    <source>
        <dbReference type="Proteomes" id="UP000051048"/>
    </source>
</evidence>
<dbReference type="EMBL" id="AZFH01000181">
    <property type="protein sequence ID" value="KRL77192.1"/>
    <property type="molecule type" value="Genomic_DNA"/>
</dbReference>
<dbReference type="InterPro" id="IPR050206">
    <property type="entry name" value="FtsK/SpoIIIE/SftA"/>
</dbReference>
<evidence type="ECO:0000259" key="9">
    <source>
        <dbReference type="PROSITE" id="PS50901"/>
    </source>
</evidence>
<keyword evidence="4 7" id="KW-0067">ATP-binding</keyword>
<gene>
    <name evidence="10" type="ORF">FC36_GL001595</name>
</gene>
<dbReference type="PANTHER" id="PTHR22683:SF42">
    <property type="entry name" value="DNA TRANSLOCASE SFTA"/>
    <property type="match status" value="1"/>
</dbReference>
<evidence type="ECO:0000256" key="5">
    <source>
        <dbReference type="ARBA" id="ARBA00023125"/>
    </source>
</evidence>
<sequence length="739" mass="81534">MEKYDGPAFFRGENKEKTGSMRQARKLRPQKALRPAQALPKKTVNVYQNSRGFRPTYVPPSQIKNQVRNLRKHYAHLISLLAKPKDSYWLFDEEGQDANVLDLTLPMVTFEAQVETSLQTSLATESESLSEVAALTSVSQSTEPVVKMSSQAMVYHREKTREVALDSQVTSELSRPKVESVSEVSQSMAVVSVYVESSASLASSEVASTPKIVSDENQNEAEIPVNEAENQQEVVFKDSQEQATIDGQTMAMNTAPVASQVAVAMDEAGYQFPSLDLLPAPVRANDVALDAWIQEQVMILDQTLNDFKVDAHVVNQTIGPSVVQFELALGRGVKVNKITNLADDLQLNLAAKDVRIEAPIPGKSTVGIEVPNRYGRPVMLAEILESEAFRKADSPLTVALGVDLFGQARVTNLQKMPHGLIAGATGSGKSVFLNSILVSLLYKAKPNEVKLIIIDPKAVEMAPYQDIPHLLAPVISDMQAAAATLKWVVEEMERRYQQLASYGARNLEAFNKKMANQGDYGLKLPYIVVVIDELADLMMAASSEVQDYIARITAKARAAGIHLLVATQRPSVDVVTGTIKNNIPTRIAFMVSSQIDSRTILDQAGAERLLGRGDMLYLGNGSSQPLRLQGAYIDEEVEMITAFVRQQGQPHYAFDPEKLKKHVEEAESQDEIFPRVLDYLVNEETISTSKLQRVFGIGYNRAATIIEQLEAKQYISKSRGSKPRSVFLTQEGLNKLRQQ</sequence>
<dbReference type="GO" id="GO:0003677">
    <property type="term" value="F:DNA binding"/>
    <property type="evidence" value="ECO:0007669"/>
    <property type="project" value="UniProtKB-KW"/>
</dbReference>
<accession>A0A0R1TF59</accession>
<feature type="region of interest" description="Disordered" evidence="8">
    <location>
        <begin position="1"/>
        <end position="32"/>
    </location>
</feature>
<protein>
    <recommendedName>
        <fullName evidence="2">DNA translocase FtsK</fullName>
    </recommendedName>
</protein>
<organism evidence="10 11">
    <name type="scientific">Ligilactobacillus equi DSM 15833 = JCM 10991</name>
    <dbReference type="NCBI Taxonomy" id="1423740"/>
    <lineage>
        <taxon>Bacteria</taxon>
        <taxon>Bacillati</taxon>
        <taxon>Bacillota</taxon>
        <taxon>Bacilli</taxon>
        <taxon>Lactobacillales</taxon>
        <taxon>Lactobacillaceae</taxon>
        <taxon>Ligilactobacillus</taxon>
    </lineage>
</organism>
<reference evidence="10 11" key="1">
    <citation type="journal article" date="2015" name="Genome Announc.">
        <title>Expanding the biotechnology potential of lactobacilli through comparative genomics of 213 strains and associated genera.</title>
        <authorList>
            <person name="Sun Z."/>
            <person name="Harris H.M."/>
            <person name="McCann A."/>
            <person name="Guo C."/>
            <person name="Argimon S."/>
            <person name="Zhang W."/>
            <person name="Yang X."/>
            <person name="Jeffery I.B."/>
            <person name="Cooney J.C."/>
            <person name="Kagawa T.F."/>
            <person name="Liu W."/>
            <person name="Song Y."/>
            <person name="Salvetti E."/>
            <person name="Wrobel A."/>
            <person name="Rasinkangas P."/>
            <person name="Parkhill J."/>
            <person name="Rea M.C."/>
            <person name="O'Sullivan O."/>
            <person name="Ritari J."/>
            <person name="Douillard F.P."/>
            <person name="Paul Ross R."/>
            <person name="Yang R."/>
            <person name="Briner A.E."/>
            <person name="Felis G.E."/>
            <person name="de Vos W.M."/>
            <person name="Barrangou R."/>
            <person name="Klaenhammer T.R."/>
            <person name="Caufield P.W."/>
            <person name="Cui Y."/>
            <person name="Zhang H."/>
            <person name="O'Toole P.W."/>
        </authorList>
    </citation>
    <scope>NUCLEOTIDE SEQUENCE [LARGE SCALE GENOMIC DNA]</scope>
    <source>
        <strain evidence="10 11">DSM 15833</strain>
    </source>
</reference>
<dbReference type="CDD" id="cd01127">
    <property type="entry name" value="TrwB_TraG_TraD_VirD4"/>
    <property type="match status" value="1"/>
</dbReference>
<dbReference type="AlphaFoldDB" id="A0A0R1TF59"/>
<evidence type="ECO:0000256" key="6">
    <source>
        <dbReference type="ARBA" id="ARBA00025923"/>
    </source>
</evidence>
<dbReference type="Gene3D" id="3.30.980.40">
    <property type="match status" value="1"/>
</dbReference>
<dbReference type="InterPro" id="IPR041027">
    <property type="entry name" value="FtsK_alpha"/>
</dbReference>
<keyword evidence="3 7" id="KW-0547">Nucleotide-binding</keyword>
<dbReference type="Pfam" id="PF17854">
    <property type="entry name" value="FtsK_alpha"/>
    <property type="match status" value="1"/>
</dbReference>
<evidence type="ECO:0000256" key="7">
    <source>
        <dbReference type="PROSITE-ProRule" id="PRU00289"/>
    </source>
</evidence>
<dbReference type="InterPro" id="IPR002543">
    <property type="entry name" value="FtsK_dom"/>
</dbReference>
<dbReference type="SMART" id="SM00843">
    <property type="entry name" value="Ftsk_gamma"/>
    <property type="match status" value="1"/>
</dbReference>
<feature type="binding site" evidence="7">
    <location>
        <begin position="423"/>
        <end position="430"/>
    </location>
    <ligand>
        <name>ATP</name>
        <dbReference type="ChEBI" id="CHEBI:30616"/>
    </ligand>
</feature>
<dbReference type="GO" id="GO:0005524">
    <property type="term" value="F:ATP binding"/>
    <property type="evidence" value="ECO:0007669"/>
    <property type="project" value="UniProtKB-UniRule"/>
</dbReference>